<evidence type="ECO:0000256" key="2">
    <source>
        <dbReference type="ARBA" id="ARBA00022475"/>
    </source>
</evidence>
<dbReference type="PANTHER" id="PTHR36115">
    <property type="entry name" value="PROLINE-RICH ANTIGEN HOMOLOG-RELATED"/>
    <property type="match status" value="1"/>
</dbReference>
<reference evidence="8 9" key="1">
    <citation type="journal article" date="2003" name="J. Bacteriol.">
        <title>Complete genome sequence of the ammonia-oxidizing bacterium and obligate chemolithoautotroph Nitrosomonas europaea.</title>
        <authorList>
            <person name="Chain P."/>
            <person name="Lamerdin J."/>
            <person name="Larimer F."/>
            <person name="Regala W."/>
            <person name="Land M."/>
            <person name="Hauser L."/>
            <person name="Hooper A."/>
            <person name="Klotz M."/>
            <person name="Norton J."/>
            <person name="Sayavedra-Soto L."/>
            <person name="Arciero D."/>
            <person name="Hommes N."/>
            <person name="Whittaker M."/>
            <person name="Arp D."/>
        </authorList>
    </citation>
    <scope>NUCLEOTIDE SEQUENCE [LARGE SCALE GENOMIC DNA]</scope>
    <source>
        <strain evidence="9">ATCC 19718 / CIP 103999 / KCTC 2705 / NBRC 14298</strain>
    </source>
</reference>
<dbReference type="STRING" id="228410.NE0432"/>
<dbReference type="EMBL" id="AL954747">
    <property type="protein sequence ID" value="CAD84343.1"/>
    <property type="molecule type" value="Genomic_DNA"/>
</dbReference>
<dbReference type="GeneID" id="87103640"/>
<dbReference type="InterPro" id="IPR010432">
    <property type="entry name" value="RDD"/>
</dbReference>
<protein>
    <submittedName>
        <fullName evidence="8">Putative transmembrane protein</fullName>
    </submittedName>
</protein>
<evidence type="ECO:0000313" key="8">
    <source>
        <dbReference type="EMBL" id="CAD84343.1"/>
    </source>
</evidence>
<dbReference type="Pfam" id="PF06271">
    <property type="entry name" value="RDD"/>
    <property type="match status" value="1"/>
</dbReference>
<dbReference type="InterPro" id="IPR051791">
    <property type="entry name" value="Pra-immunoreactive"/>
</dbReference>
<dbReference type="RefSeq" id="WP_011111067.1">
    <property type="nucleotide sequence ID" value="NC_004757.1"/>
</dbReference>
<evidence type="ECO:0000256" key="5">
    <source>
        <dbReference type="ARBA" id="ARBA00023136"/>
    </source>
</evidence>
<sequence>MEGSVPGFWRRMLALAYESLLLLGVWFIAAFLFHLLFRDPTAEYFRPLFQFYLLIVGGIYFIWFWTHSGQTLAMQTWKLRLVSANNGKVTTQQAMVRYLMAVIGISFLGFGLLWALFDRNRQFLHDRVAGTRIIRLG</sequence>
<dbReference type="HOGENOM" id="CLU_053152_4_0_4"/>
<evidence type="ECO:0000256" key="4">
    <source>
        <dbReference type="ARBA" id="ARBA00022989"/>
    </source>
</evidence>
<evidence type="ECO:0000256" key="3">
    <source>
        <dbReference type="ARBA" id="ARBA00022692"/>
    </source>
</evidence>
<keyword evidence="4 6" id="KW-1133">Transmembrane helix</keyword>
<dbReference type="Proteomes" id="UP000001416">
    <property type="component" value="Chromosome"/>
</dbReference>
<accession>Q82X63</accession>
<keyword evidence="3 6" id="KW-0812">Transmembrane</keyword>
<proteinExistence type="predicted"/>
<feature type="transmembrane region" description="Helical" evidence="6">
    <location>
        <begin position="49"/>
        <end position="66"/>
    </location>
</feature>
<evidence type="ECO:0000313" key="9">
    <source>
        <dbReference type="Proteomes" id="UP000001416"/>
    </source>
</evidence>
<evidence type="ECO:0000259" key="7">
    <source>
        <dbReference type="Pfam" id="PF06271"/>
    </source>
</evidence>
<feature type="transmembrane region" description="Helical" evidence="6">
    <location>
        <begin position="20"/>
        <end position="37"/>
    </location>
</feature>
<organism evidence="8 9">
    <name type="scientific">Nitrosomonas europaea (strain ATCC 19718 / CIP 103999 / KCTC 2705 / NBRC 14298)</name>
    <dbReference type="NCBI Taxonomy" id="228410"/>
    <lineage>
        <taxon>Bacteria</taxon>
        <taxon>Pseudomonadati</taxon>
        <taxon>Pseudomonadota</taxon>
        <taxon>Betaproteobacteria</taxon>
        <taxon>Nitrosomonadales</taxon>
        <taxon>Nitrosomonadaceae</taxon>
        <taxon>Nitrosomonas</taxon>
    </lineage>
</organism>
<comment type="subcellular location">
    <subcellularLocation>
        <location evidence="1">Cell membrane</location>
        <topology evidence="1">Multi-pass membrane protein</topology>
    </subcellularLocation>
</comment>
<name>Q82X63_NITEU</name>
<feature type="domain" description="RDD" evidence="7">
    <location>
        <begin position="5"/>
        <end position="130"/>
    </location>
</feature>
<dbReference type="PANTHER" id="PTHR36115:SF10">
    <property type="entry name" value="RDD DOMAIN-CONTAINING PROTEIN"/>
    <property type="match status" value="1"/>
</dbReference>
<dbReference type="PhylomeDB" id="Q82X63"/>
<evidence type="ECO:0000256" key="6">
    <source>
        <dbReference type="SAM" id="Phobius"/>
    </source>
</evidence>
<keyword evidence="2" id="KW-1003">Cell membrane</keyword>
<feature type="transmembrane region" description="Helical" evidence="6">
    <location>
        <begin position="98"/>
        <end position="117"/>
    </location>
</feature>
<dbReference type="AlphaFoldDB" id="Q82X63"/>
<keyword evidence="9" id="KW-1185">Reference proteome</keyword>
<dbReference type="KEGG" id="neu:NE0432"/>
<evidence type="ECO:0000256" key="1">
    <source>
        <dbReference type="ARBA" id="ARBA00004651"/>
    </source>
</evidence>
<dbReference type="GO" id="GO:0005886">
    <property type="term" value="C:plasma membrane"/>
    <property type="evidence" value="ECO:0007669"/>
    <property type="project" value="UniProtKB-SubCell"/>
</dbReference>
<keyword evidence="5 6" id="KW-0472">Membrane</keyword>
<dbReference type="eggNOG" id="COG1714">
    <property type="taxonomic scope" value="Bacteria"/>
</dbReference>
<gene>
    <name evidence="8" type="ordered locus">NE0432</name>
</gene>